<keyword evidence="2" id="KW-1185">Reference proteome</keyword>
<organism evidence="1 2">
    <name type="scientific">Ramazzottius varieornatus</name>
    <name type="common">Water bear</name>
    <name type="synonym">Tardigrade</name>
    <dbReference type="NCBI Taxonomy" id="947166"/>
    <lineage>
        <taxon>Eukaryota</taxon>
        <taxon>Metazoa</taxon>
        <taxon>Ecdysozoa</taxon>
        <taxon>Tardigrada</taxon>
        <taxon>Eutardigrada</taxon>
        <taxon>Parachela</taxon>
        <taxon>Hypsibioidea</taxon>
        <taxon>Ramazzottiidae</taxon>
        <taxon>Ramazzottius</taxon>
    </lineage>
</organism>
<reference evidence="1 2" key="1">
    <citation type="journal article" date="2016" name="Nat. Commun.">
        <title>Extremotolerant tardigrade genome and improved radiotolerance of human cultured cells by tardigrade-unique protein.</title>
        <authorList>
            <person name="Hashimoto T."/>
            <person name="Horikawa D.D."/>
            <person name="Saito Y."/>
            <person name="Kuwahara H."/>
            <person name="Kozuka-Hata H."/>
            <person name="Shin-I T."/>
            <person name="Minakuchi Y."/>
            <person name="Ohishi K."/>
            <person name="Motoyama A."/>
            <person name="Aizu T."/>
            <person name="Enomoto A."/>
            <person name="Kondo K."/>
            <person name="Tanaka S."/>
            <person name="Hara Y."/>
            <person name="Koshikawa S."/>
            <person name="Sagara H."/>
            <person name="Miura T."/>
            <person name="Yokobori S."/>
            <person name="Miyagawa K."/>
            <person name="Suzuki Y."/>
            <person name="Kubo T."/>
            <person name="Oyama M."/>
            <person name="Kohara Y."/>
            <person name="Fujiyama A."/>
            <person name="Arakawa K."/>
            <person name="Katayama T."/>
            <person name="Toyoda A."/>
            <person name="Kunieda T."/>
        </authorList>
    </citation>
    <scope>NUCLEOTIDE SEQUENCE [LARGE SCALE GENOMIC DNA]</scope>
    <source>
        <strain evidence="1 2">YOKOZUNA-1</strain>
    </source>
</reference>
<evidence type="ECO:0000313" key="1">
    <source>
        <dbReference type="EMBL" id="GAV07299.1"/>
    </source>
</evidence>
<comment type="caution">
    <text evidence="1">The sequence shown here is derived from an EMBL/GenBank/DDBJ whole genome shotgun (WGS) entry which is preliminary data.</text>
</comment>
<dbReference type="AlphaFoldDB" id="A0A1D1W8B1"/>
<proteinExistence type="predicted"/>
<dbReference type="Proteomes" id="UP000186922">
    <property type="component" value="Unassembled WGS sequence"/>
</dbReference>
<gene>
    <name evidence="1" type="primary">RvY_17153-1</name>
    <name evidence="1" type="synonym">RvY_17153.1</name>
    <name evidence="1" type="ORF">RvY_17153</name>
</gene>
<evidence type="ECO:0000313" key="2">
    <source>
        <dbReference type="Proteomes" id="UP000186922"/>
    </source>
</evidence>
<protein>
    <submittedName>
        <fullName evidence="1">Uncharacterized protein</fullName>
    </submittedName>
</protein>
<accession>A0A1D1W8B1</accession>
<sequence length="87" mass="9455">MLRSALDNPATGEDQLMGSLMPVGGVVGMVTGVSKMQEMWSYPFFKPALVLQLHIRMGENGSPSRSSRSAHTRFSLWSGIPPGFDKS</sequence>
<dbReference type="EMBL" id="BDGG01000015">
    <property type="protein sequence ID" value="GAV07299.1"/>
    <property type="molecule type" value="Genomic_DNA"/>
</dbReference>
<name>A0A1D1W8B1_RAMVA</name>